<feature type="region of interest" description="Disordered" evidence="3">
    <location>
        <begin position="361"/>
        <end position="432"/>
    </location>
</feature>
<feature type="compositionally biased region" description="Basic and acidic residues" evidence="3">
    <location>
        <begin position="79"/>
        <end position="108"/>
    </location>
</feature>
<organism evidence="5 6">
    <name type="scientific">Ramalina farinacea</name>
    <dbReference type="NCBI Taxonomy" id="258253"/>
    <lineage>
        <taxon>Eukaryota</taxon>
        <taxon>Fungi</taxon>
        <taxon>Dikarya</taxon>
        <taxon>Ascomycota</taxon>
        <taxon>Pezizomycotina</taxon>
        <taxon>Lecanoromycetes</taxon>
        <taxon>OSLEUM clade</taxon>
        <taxon>Lecanoromycetidae</taxon>
        <taxon>Lecanorales</taxon>
        <taxon>Lecanorineae</taxon>
        <taxon>Ramalinaceae</taxon>
        <taxon>Ramalina</taxon>
    </lineage>
</organism>
<dbReference type="AlphaFoldDB" id="A0AA43TW79"/>
<feature type="compositionally biased region" description="Polar residues" evidence="3">
    <location>
        <begin position="23"/>
        <end position="38"/>
    </location>
</feature>
<dbReference type="GO" id="GO:0005634">
    <property type="term" value="C:nucleus"/>
    <property type="evidence" value="ECO:0007669"/>
    <property type="project" value="UniProtKB-SubCell"/>
</dbReference>
<proteinExistence type="predicted"/>
<comment type="subcellular location">
    <subcellularLocation>
        <location evidence="1">Nucleus</location>
    </subcellularLocation>
</comment>
<feature type="compositionally biased region" description="Basic and acidic residues" evidence="3">
    <location>
        <begin position="138"/>
        <end position="153"/>
    </location>
</feature>
<feature type="domain" description="RanBD1" evidence="4">
    <location>
        <begin position="492"/>
        <end position="609"/>
    </location>
</feature>
<evidence type="ECO:0000256" key="3">
    <source>
        <dbReference type="SAM" id="MobiDB-lite"/>
    </source>
</evidence>
<dbReference type="PANTHER" id="PTHR23138">
    <property type="entry name" value="RAN BINDING PROTEIN"/>
    <property type="match status" value="1"/>
</dbReference>
<dbReference type="InterPro" id="IPR045255">
    <property type="entry name" value="RanBP1-like"/>
</dbReference>
<evidence type="ECO:0000313" key="5">
    <source>
        <dbReference type="EMBL" id="MDI1488805.1"/>
    </source>
</evidence>
<feature type="compositionally biased region" description="Basic and acidic residues" evidence="3">
    <location>
        <begin position="247"/>
        <end position="265"/>
    </location>
</feature>
<evidence type="ECO:0000256" key="2">
    <source>
        <dbReference type="ARBA" id="ARBA00023242"/>
    </source>
</evidence>
<feature type="compositionally biased region" description="Polar residues" evidence="3">
    <location>
        <begin position="165"/>
        <end position="177"/>
    </location>
</feature>
<evidence type="ECO:0000256" key="1">
    <source>
        <dbReference type="ARBA" id="ARBA00004123"/>
    </source>
</evidence>
<comment type="caution">
    <text evidence="5">The sequence shown here is derived from an EMBL/GenBank/DDBJ whole genome shotgun (WGS) entry which is preliminary data.</text>
</comment>
<feature type="region of interest" description="Disordered" evidence="3">
    <location>
        <begin position="13"/>
        <end position="265"/>
    </location>
</feature>
<dbReference type="SMART" id="SM00160">
    <property type="entry name" value="RanBD"/>
    <property type="match status" value="1"/>
</dbReference>
<feature type="region of interest" description="Disordered" evidence="3">
    <location>
        <begin position="293"/>
        <end position="324"/>
    </location>
</feature>
<dbReference type="InterPro" id="IPR011993">
    <property type="entry name" value="PH-like_dom_sf"/>
</dbReference>
<dbReference type="Gene3D" id="2.30.29.30">
    <property type="entry name" value="Pleckstrin-homology domain (PH domain)/Phosphotyrosine-binding domain (PTB)"/>
    <property type="match status" value="1"/>
</dbReference>
<keyword evidence="2" id="KW-0539">Nucleus</keyword>
<name>A0AA43TW79_9LECA</name>
<reference evidence="5" key="1">
    <citation type="journal article" date="2023" name="Genome Biol. Evol.">
        <title>First Whole Genome Sequence and Flow Cytometry Genome Size Data for the Lichen-Forming Fungus Ramalina farinacea (Ascomycota).</title>
        <authorList>
            <person name="Llewellyn T."/>
            <person name="Mian S."/>
            <person name="Hill R."/>
            <person name="Leitch I.J."/>
            <person name="Gaya E."/>
        </authorList>
    </citation>
    <scope>NUCLEOTIDE SEQUENCE</scope>
    <source>
        <strain evidence="5">LIQ254RAFAR</strain>
    </source>
</reference>
<keyword evidence="6" id="KW-1185">Reference proteome</keyword>
<gene>
    <name evidence="5" type="ORF">OHK93_008081</name>
</gene>
<accession>A0AA43TW79</accession>
<dbReference type="Pfam" id="PF00638">
    <property type="entry name" value="Ran_BP1"/>
    <property type="match status" value="1"/>
</dbReference>
<evidence type="ECO:0000259" key="4">
    <source>
        <dbReference type="PROSITE" id="PS50196"/>
    </source>
</evidence>
<dbReference type="PANTHER" id="PTHR23138:SF142">
    <property type="entry name" value="RAN-BINDING PROTEIN 3B-RELATED"/>
    <property type="match status" value="1"/>
</dbReference>
<feature type="region of interest" description="Disordered" evidence="3">
    <location>
        <begin position="453"/>
        <end position="513"/>
    </location>
</feature>
<protein>
    <recommendedName>
        <fullName evidence="4">RanBD1 domain-containing protein</fullName>
    </recommendedName>
</protein>
<dbReference type="PROSITE" id="PS50196">
    <property type="entry name" value="RANBD1"/>
    <property type="match status" value="1"/>
</dbReference>
<sequence>MVKLCKELKMMGGPHLLDENGRETSPLSQSASGSMSENESGERSARHKLKQASLVAMENGQVHDAPGQYDNTTINSPMAHEKNGEVSNEGSEHPEEERGRMSRKRSFEELQSNSEHVDPPNSETTDATLGHVRKRSRDHAFEATADNRAHSRLESPGLVDIEGGDNTSSENAETSQAKHIIDATGTKSENPASSDVDERNGNGRTQSLSRDREPSQAYANPSAVEEKASPSQGPSDGSASPRKKRSREQFDTEPIREQKIVATEEARAQRLSSEIGRAEGSLLVADGSTESGAYHNDVERKEGLARQTTADLSSPLGPPILPLPNSETARSSAFAASGFAALAKSSASPFSNLGAGGYTPSSFALDASKPPKPDSGGFLSFASPRSPPIEVSGSTAKSSPAMGNGGPSASPFATASRSTAEPFGGAAFGSATGSGLHAGSKLTSFAASTGNAQIASHKGNIQPFGSPDSQGREARDSESDVGDDEGASKHDSLSETDQRFQQQDVETGEDGEESLFTSRASLYSFKNNAWKESGRGIFKFNVASSPPDQGTSKTGRFIMRAHQTFRVLLNTPVFKEMKIGDSRGQEPAGKSFAFAVLEDGKPTPHMIKVSAVRAT</sequence>
<dbReference type="EMBL" id="JAPUFD010000008">
    <property type="protein sequence ID" value="MDI1488805.1"/>
    <property type="molecule type" value="Genomic_DNA"/>
</dbReference>
<dbReference type="Proteomes" id="UP001161017">
    <property type="component" value="Unassembled WGS sequence"/>
</dbReference>
<dbReference type="InterPro" id="IPR000156">
    <property type="entry name" value="Ran_bind_dom"/>
</dbReference>
<feature type="compositionally biased region" description="Polar residues" evidence="3">
    <location>
        <begin position="229"/>
        <end position="238"/>
    </location>
</feature>
<feature type="compositionally biased region" description="Basic and acidic residues" evidence="3">
    <location>
        <begin position="486"/>
        <end position="498"/>
    </location>
</feature>
<dbReference type="SUPFAM" id="SSF50729">
    <property type="entry name" value="PH domain-like"/>
    <property type="match status" value="1"/>
</dbReference>
<feature type="compositionally biased region" description="Low complexity" evidence="3">
    <location>
        <begin position="423"/>
        <end position="432"/>
    </location>
</feature>
<evidence type="ECO:0000313" key="6">
    <source>
        <dbReference type="Proteomes" id="UP001161017"/>
    </source>
</evidence>